<dbReference type="Gene3D" id="1.20.120.910">
    <property type="entry name" value="DksA, coiled-coil domain"/>
    <property type="match status" value="1"/>
</dbReference>
<evidence type="ECO:0000259" key="5">
    <source>
        <dbReference type="Pfam" id="PF01258"/>
    </source>
</evidence>
<evidence type="ECO:0000313" key="6">
    <source>
        <dbReference type="EMBL" id="SFP69092.1"/>
    </source>
</evidence>
<dbReference type="PANTHER" id="PTHR33823">
    <property type="entry name" value="RNA POLYMERASE-BINDING TRANSCRIPTION FACTOR DKSA-RELATED"/>
    <property type="match status" value="1"/>
</dbReference>
<keyword evidence="3" id="KW-0862">Zinc</keyword>
<evidence type="ECO:0000313" key="7">
    <source>
        <dbReference type="Proteomes" id="UP000198577"/>
    </source>
</evidence>
<dbReference type="EMBL" id="FOXR01000002">
    <property type="protein sequence ID" value="SFP69092.1"/>
    <property type="molecule type" value="Genomic_DNA"/>
</dbReference>
<protein>
    <submittedName>
        <fullName evidence="6">Transcriptional regulator, TraR/DksA family</fullName>
    </submittedName>
</protein>
<dbReference type="AlphaFoldDB" id="A0A1I5SEG9"/>
<dbReference type="Pfam" id="PF01258">
    <property type="entry name" value="zf-dskA_traR"/>
    <property type="match status" value="1"/>
</dbReference>
<keyword evidence="7" id="KW-1185">Reference proteome</keyword>
<evidence type="ECO:0000256" key="3">
    <source>
        <dbReference type="ARBA" id="ARBA00022833"/>
    </source>
</evidence>
<evidence type="ECO:0000256" key="4">
    <source>
        <dbReference type="PROSITE-ProRule" id="PRU00510"/>
    </source>
</evidence>
<feature type="zinc finger region" description="dksA C4-type" evidence="4">
    <location>
        <begin position="97"/>
        <end position="121"/>
    </location>
</feature>
<dbReference type="PANTHER" id="PTHR33823:SF4">
    <property type="entry name" value="GENERAL STRESS PROTEIN 16O"/>
    <property type="match status" value="1"/>
</dbReference>
<dbReference type="SUPFAM" id="SSF57716">
    <property type="entry name" value="Glucocorticoid receptor-like (DNA-binding domain)"/>
    <property type="match status" value="1"/>
</dbReference>
<dbReference type="InterPro" id="IPR000962">
    <property type="entry name" value="Znf_DskA_TraR"/>
</dbReference>
<dbReference type="GO" id="GO:0008270">
    <property type="term" value="F:zinc ion binding"/>
    <property type="evidence" value="ECO:0007669"/>
    <property type="project" value="UniProtKB-KW"/>
</dbReference>
<dbReference type="Proteomes" id="UP000198577">
    <property type="component" value="Unassembled WGS sequence"/>
</dbReference>
<dbReference type="STRING" id="937334.SAMN05444406_102102"/>
<dbReference type="OrthoDB" id="9811543at2"/>
<sequence length="135" mass="15815">MRFMKDYEIKYLKKKLLDEQQKVESMLNESKKNNFGVDDSIGNSIEELSKYDNHPADLGTETFEQEKYVSLRNHQLEYLGDIRDALQRIERGSYGICLYCGKEIGFERLDAYPTAKLCINCQKKEAEEQIDTNWA</sequence>
<dbReference type="InterPro" id="IPR037187">
    <property type="entry name" value="DnaK_N"/>
</dbReference>
<feature type="domain" description="Zinc finger DksA/TraR C4-type" evidence="5">
    <location>
        <begin position="92"/>
        <end position="124"/>
    </location>
</feature>
<organism evidence="6 7">
    <name type="scientific">Caldicoprobacter faecalis</name>
    <dbReference type="NCBI Taxonomy" id="937334"/>
    <lineage>
        <taxon>Bacteria</taxon>
        <taxon>Bacillati</taxon>
        <taxon>Bacillota</taxon>
        <taxon>Clostridia</taxon>
        <taxon>Caldicoprobacterales</taxon>
        <taxon>Caldicoprobacteraceae</taxon>
        <taxon>Caldicoprobacter</taxon>
    </lineage>
</organism>
<evidence type="ECO:0000256" key="1">
    <source>
        <dbReference type="ARBA" id="ARBA00022723"/>
    </source>
</evidence>
<name>A0A1I5SEG9_9FIRM</name>
<reference evidence="6 7" key="1">
    <citation type="submission" date="2016-10" db="EMBL/GenBank/DDBJ databases">
        <authorList>
            <person name="de Groot N.N."/>
        </authorList>
    </citation>
    <scope>NUCLEOTIDE SEQUENCE [LARGE SCALE GENOMIC DNA]</scope>
    <source>
        <strain evidence="6 7">DSM 20678</strain>
    </source>
</reference>
<dbReference type="PROSITE" id="PS51128">
    <property type="entry name" value="ZF_DKSA_2"/>
    <property type="match status" value="1"/>
</dbReference>
<keyword evidence="1" id="KW-0479">Metal-binding</keyword>
<keyword evidence="2" id="KW-0863">Zinc-finger</keyword>
<gene>
    <name evidence="6" type="ORF">SAMN05444406_102102</name>
</gene>
<dbReference type="SUPFAM" id="SSF109635">
    <property type="entry name" value="DnaK suppressor protein DksA, alpha-hairpin domain"/>
    <property type="match status" value="1"/>
</dbReference>
<accession>A0A1I5SEG9</accession>
<evidence type="ECO:0000256" key="2">
    <source>
        <dbReference type="ARBA" id="ARBA00022771"/>
    </source>
</evidence>
<proteinExistence type="predicted"/>